<evidence type="ECO:0000256" key="4">
    <source>
        <dbReference type="RuleBase" id="RU004440"/>
    </source>
</evidence>
<dbReference type="PROSITE" id="PS51348">
    <property type="entry name" value="GLYCOSYL_HYDROL_F22_2"/>
    <property type="match status" value="1"/>
</dbReference>
<dbReference type="PANTHER" id="PTHR11407:SF63">
    <property type="entry name" value="LYSOZYME C"/>
    <property type="match status" value="1"/>
</dbReference>
<evidence type="ECO:0000313" key="7">
    <source>
        <dbReference type="RefSeq" id="XP_020653229.2"/>
    </source>
</evidence>
<dbReference type="KEGG" id="pvt:110081121"/>
<protein>
    <recommendedName>
        <fullName evidence="1">lysozyme</fullName>
        <ecNumber evidence="1">3.2.1.17</ecNumber>
    </recommendedName>
</protein>
<evidence type="ECO:0000259" key="5">
    <source>
        <dbReference type="PROSITE" id="PS00128"/>
    </source>
</evidence>
<dbReference type="AlphaFoldDB" id="A0A6J0U4M4"/>
<dbReference type="PANTHER" id="PTHR11407">
    <property type="entry name" value="LYSOZYME C"/>
    <property type="match status" value="1"/>
</dbReference>
<dbReference type="EC" id="3.2.1.17" evidence="1"/>
<dbReference type="SMART" id="SM00263">
    <property type="entry name" value="LYZ1"/>
    <property type="match status" value="1"/>
</dbReference>
<evidence type="ECO:0000256" key="3">
    <source>
        <dbReference type="ARBA" id="ARBA00023157"/>
    </source>
</evidence>
<dbReference type="GO" id="GO:0042742">
    <property type="term" value="P:defense response to bacterium"/>
    <property type="evidence" value="ECO:0007669"/>
    <property type="project" value="UniProtKB-KW"/>
</dbReference>
<dbReference type="GO" id="GO:0031640">
    <property type="term" value="P:killing of cells of another organism"/>
    <property type="evidence" value="ECO:0007669"/>
    <property type="project" value="UniProtKB-KW"/>
</dbReference>
<dbReference type="PRINTS" id="PR00137">
    <property type="entry name" value="LYSOZYME"/>
</dbReference>
<keyword evidence="3" id="KW-1015">Disulfide bond</keyword>
<dbReference type="InterPro" id="IPR001916">
    <property type="entry name" value="Glyco_hydro_22"/>
</dbReference>
<proteinExistence type="inferred from homology"/>
<dbReference type="PROSITE" id="PS00128">
    <property type="entry name" value="GLYCOSYL_HYDROL_F22_1"/>
    <property type="match status" value="1"/>
</dbReference>
<dbReference type="InterPro" id="IPR023346">
    <property type="entry name" value="Lysozyme-like_dom_sf"/>
</dbReference>
<keyword evidence="2" id="KW-0081">Bacteriolytic enzyme</keyword>
<organism evidence="6 7">
    <name type="scientific">Pogona vitticeps</name>
    <name type="common">central bearded dragon</name>
    <dbReference type="NCBI Taxonomy" id="103695"/>
    <lineage>
        <taxon>Eukaryota</taxon>
        <taxon>Metazoa</taxon>
        <taxon>Chordata</taxon>
        <taxon>Craniata</taxon>
        <taxon>Vertebrata</taxon>
        <taxon>Euteleostomi</taxon>
        <taxon>Lepidosauria</taxon>
        <taxon>Squamata</taxon>
        <taxon>Bifurcata</taxon>
        <taxon>Unidentata</taxon>
        <taxon>Episquamata</taxon>
        <taxon>Toxicofera</taxon>
        <taxon>Iguania</taxon>
        <taxon>Acrodonta</taxon>
        <taxon>Agamidae</taxon>
        <taxon>Amphibolurinae</taxon>
        <taxon>Pogona</taxon>
    </lineage>
</organism>
<evidence type="ECO:0000256" key="1">
    <source>
        <dbReference type="ARBA" id="ARBA00012732"/>
    </source>
</evidence>
<comment type="similarity">
    <text evidence="4">Belongs to the glycosyl hydrolase 22 family.</text>
</comment>
<reference evidence="6" key="1">
    <citation type="submission" date="2025-05" db="UniProtKB">
        <authorList>
            <consortium name="RefSeq"/>
        </authorList>
    </citation>
    <scope>NUCLEOTIDE SEQUENCE [LARGE SCALE GENOMIC DNA]</scope>
</reference>
<dbReference type="SUPFAM" id="SSF53955">
    <property type="entry name" value="Lysozyme-like"/>
    <property type="match status" value="1"/>
</dbReference>
<dbReference type="Proteomes" id="UP001652642">
    <property type="component" value="Chromosome 2"/>
</dbReference>
<name>A0A6J0U4M4_9SAUR</name>
<dbReference type="RefSeq" id="XP_020653229.2">
    <property type="nucleotide sequence ID" value="XM_020797570.2"/>
</dbReference>
<dbReference type="PRINTS" id="PR00135">
    <property type="entry name" value="LYZLACT"/>
</dbReference>
<dbReference type="Pfam" id="PF00062">
    <property type="entry name" value="Lys"/>
    <property type="match status" value="1"/>
</dbReference>
<gene>
    <name evidence="7" type="primary">LOC110081121</name>
</gene>
<dbReference type="InParanoid" id="A0A6J0U4M4"/>
<dbReference type="OrthoDB" id="17373at2759"/>
<evidence type="ECO:0000313" key="6">
    <source>
        <dbReference type="Proteomes" id="UP001652642"/>
    </source>
</evidence>
<dbReference type="GeneID" id="110081121"/>
<reference evidence="7" key="2">
    <citation type="submission" date="2025-08" db="UniProtKB">
        <authorList>
            <consortium name="RefSeq"/>
        </authorList>
    </citation>
    <scope>IDENTIFICATION</scope>
</reference>
<dbReference type="GO" id="GO:0003796">
    <property type="term" value="F:lysozyme activity"/>
    <property type="evidence" value="ECO:0007669"/>
    <property type="project" value="UniProtKB-EC"/>
</dbReference>
<feature type="domain" description="Glycosyl hydrolases family 22 (GH22)" evidence="5">
    <location>
        <begin position="92"/>
        <end position="110"/>
    </location>
</feature>
<keyword evidence="2" id="KW-0929">Antimicrobial</keyword>
<evidence type="ECO:0000256" key="2">
    <source>
        <dbReference type="ARBA" id="ARBA00022638"/>
    </source>
</evidence>
<dbReference type="InterPro" id="IPR000974">
    <property type="entry name" value="Glyco_hydro_22_lys"/>
</dbReference>
<accession>A0A6J0U4M4</accession>
<dbReference type="Gene3D" id="1.10.530.10">
    <property type="match status" value="1"/>
</dbReference>
<dbReference type="InterPro" id="IPR019799">
    <property type="entry name" value="Glyco_hydro_22_CS"/>
</dbReference>
<keyword evidence="6" id="KW-1185">Reference proteome</keyword>
<sequence>MKALVVVFFYFLMEADETRKYSKCELYEELTKHGLDGYTGIGVGHWICLILFGSGYDTEYYKFSDGHPYYGLFHLSGLKWCSNGRHPSENLCKIDCDNFLDDNISDDVECAKKVAASKGGMMSWKHFGEYCTHPMPEIVFWECKTE</sequence>